<dbReference type="Gene3D" id="3.40.50.720">
    <property type="entry name" value="NAD(P)-binding Rossmann-like Domain"/>
    <property type="match status" value="1"/>
</dbReference>
<dbReference type="InterPro" id="IPR008927">
    <property type="entry name" value="6-PGluconate_DH-like_C_sf"/>
</dbReference>
<proteinExistence type="inferred from homology"/>
<feature type="compositionally biased region" description="Low complexity" evidence="4">
    <location>
        <begin position="318"/>
        <end position="329"/>
    </location>
</feature>
<dbReference type="GO" id="GO:0005737">
    <property type="term" value="C:cytoplasm"/>
    <property type="evidence" value="ECO:0007669"/>
    <property type="project" value="TreeGrafter"/>
</dbReference>
<evidence type="ECO:0000256" key="4">
    <source>
        <dbReference type="SAM" id="MobiDB-lite"/>
    </source>
</evidence>
<comment type="similarity">
    <text evidence="1">Belongs to the ketopantoate reductase family.</text>
</comment>
<dbReference type="KEGG" id="vab:WPS_05520"/>
<feature type="domain" description="Ketopantoate reductase N-terminal" evidence="5">
    <location>
        <begin position="40"/>
        <end position="122"/>
    </location>
</feature>
<dbReference type="Gene3D" id="1.10.1040.10">
    <property type="entry name" value="N-(1-d-carboxylethyl)-l-norvaline Dehydrogenase, domain 2"/>
    <property type="match status" value="1"/>
</dbReference>
<reference evidence="7 8" key="1">
    <citation type="journal article" date="2022" name="ISME Commun">
        <title>Vulcanimicrobium alpinus gen. nov. sp. nov., the first cultivated representative of the candidate phylum 'Eremiobacterota', is a metabolically versatile aerobic anoxygenic phototroph.</title>
        <authorList>
            <person name="Yabe S."/>
            <person name="Muto K."/>
            <person name="Abe K."/>
            <person name="Yokota A."/>
            <person name="Staudigel H."/>
            <person name="Tebo B.M."/>
        </authorList>
    </citation>
    <scope>NUCLEOTIDE SEQUENCE [LARGE SCALE GENOMIC DNA]</scope>
    <source>
        <strain evidence="7 8">WC8-2</strain>
    </source>
</reference>
<accession>A0AAN2C8S9</accession>
<protein>
    <submittedName>
        <fullName evidence="7">2-dehydropantoate 2-reductase</fullName>
    </submittedName>
</protein>
<gene>
    <name evidence="7" type="ORF">WPS_05520</name>
</gene>
<evidence type="ECO:0000313" key="8">
    <source>
        <dbReference type="Proteomes" id="UP001317532"/>
    </source>
</evidence>
<evidence type="ECO:0000313" key="7">
    <source>
        <dbReference type="EMBL" id="BDE05276.1"/>
    </source>
</evidence>
<dbReference type="Pfam" id="PF02558">
    <property type="entry name" value="ApbA"/>
    <property type="match status" value="1"/>
</dbReference>
<dbReference type="SUPFAM" id="SSF51735">
    <property type="entry name" value="NAD(P)-binding Rossmann-fold domains"/>
    <property type="match status" value="1"/>
</dbReference>
<dbReference type="GO" id="GO:0008677">
    <property type="term" value="F:2-dehydropantoate 2-reductase activity"/>
    <property type="evidence" value="ECO:0007669"/>
    <property type="project" value="TreeGrafter"/>
</dbReference>
<dbReference type="AlphaFoldDB" id="A0AAN2C8S9"/>
<evidence type="ECO:0000256" key="3">
    <source>
        <dbReference type="ARBA" id="ARBA00023002"/>
    </source>
</evidence>
<dbReference type="InterPro" id="IPR036291">
    <property type="entry name" value="NAD(P)-bd_dom_sf"/>
</dbReference>
<dbReference type="PANTHER" id="PTHR43765:SF2">
    <property type="entry name" value="2-DEHYDROPANTOATE 2-REDUCTASE"/>
    <property type="match status" value="1"/>
</dbReference>
<dbReference type="InterPro" id="IPR013752">
    <property type="entry name" value="KPA_reductase"/>
</dbReference>
<dbReference type="EMBL" id="AP025523">
    <property type="protein sequence ID" value="BDE05276.1"/>
    <property type="molecule type" value="Genomic_DNA"/>
</dbReference>
<dbReference type="PANTHER" id="PTHR43765">
    <property type="entry name" value="2-DEHYDROPANTOATE 2-REDUCTASE-RELATED"/>
    <property type="match status" value="1"/>
</dbReference>
<dbReference type="RefSeq" id="WP_317996329.1">
    <property type="nucleotide sequence ID" value="NZ_AP025523.1"/>
</dbReference>
<dbReference type="Pfam" id="PF08546">
    <property type="entry name" value="ApbA_C"/>
    <property type="match status" value="1"/>
</dbReference>
<evidence type="ECO:0000256" key="1">
    <source>
        <dbReference type="ARBA" id="ARBA00007870"/>
    </source>
</evidence>
<organism evidence="7 8">
    <name type="scientific">Vulcanimicrobium alpinum</name>
    <dbReference type="NCBI Taxonomy" id="3016050"/>
    <lineage>
        <taxon>Bacteria</taxon>
        <taxon>Bacillati</taxon>
        <taxon>Vulcanimicrobiota</taxon>
        <taxon>Vulcanimicrobiia</taxon>
        <taxon>Vulcanimicrobiales</taxon>
        <taxon>Vulcanimicrobiaceae</taxon>
        <taxon>Vulcanimicrobium</taxon>
    </lineage>
</organism>
<dbReference type="InterPro" id="IPR013332">
    <property type="entry name" value="KPR_N"/>
</dbReference>
<name>A0AAN2C8S9_UNVUL</name>
<evidence type="ECO:0000259" key="5">
    <source>
        <dbReference type="Pfam" id="PF02558"/>
    </source>
</evidence>
<dbReference type="GO" id="GO:0050661">
    <property type="term" value="F:NADP binding"/>
    <property type="evidence" value="ECO:0007669"/>
    <property type="project" value="TreeGrafter"/>
</dbReference>
<keyword evidence="8" id="KW-1185">Reference proteome</keyword>
<keyword evidence="2" id="KW-0521">NADP</keyword>
<feature type="domain" description="Ketopantoate reductase C-terminal" evidence="6">
    <location>
        <begin position="150"/>
        <end position="290"/>
    </location>
</feature>
<feature type="region of interest" description="Disordered" evidence="4">
    <location>
        <begin position="314"/>
        <end position="335"/>
    </location>
</feature>
<keyword evidence="3" id="KW-0560">Oxidoreductase</keyword>
<evidence type="ECO:0000256" key="2">
    <source>
        <dbReference type="ARBA" id="ARBA00022857"/>
    </source>
</evidence>
<dbReference type="InterPro" id="IPR013328">
    <property type="entry name" value="6PGD_dom2"/>
</dbReference>
<dbReference type="Proteomes" id="UP001317532">
    <property type="component" value="Chromosome"/>
</dbReference>
<sequence>MHVYVVGKGAVGTYLGELLRGIGNDVTYAPRALEDIVPVDADLAVVAVKSYDTPGAIATLQRALRDPGATTILTAQNGIGNEEALAAAFGADNVVAAALTVPVEIDAAGKGVAAKGGGIAFAPVGTASPNNWLLAAFGATGLPTTAVRDYRSLKWSKLALNLVANATCAILDVLPERLVREDEVFALEIRAIREVRQTMKALGIAPIDLPRYPVRALLAVATMPTPMARAVLAGRIATARGEKPPSLLLDLRSAKHRTEVDVLNGAVARAARDAGIEAPVNTAIARILNDVTHMPQLWAKYRERPAALVSEIKAESGRAPSAANEIAAAADRRRA</sequence>
<dbReference type="InterPro" id="IPR050838">
    <property type="entry name" value="Ketopantoate_reductase"/>
</dbReference>
<evidence type="ECO:0000259" key="6">
    <source>
        <dbReference type="Pfam" id="PF08546"/>
    </source>
</evidence>
<dbReference type="SUPFAM" id="SSF48179">
    <property type="entry name" value="6-phosphogluconate dehydrogenase C-terminal domain-like"/>
    <property type="match status" value="1"/>
</dbReference>